<sequence length="626" mass="72410">MRKSIIPALFILLGASSAMAQTDRWQQRVKYSMDIQMDVKNHQFTGKQQLEYTNNSPDTLFRVFYHLQWNAFQPNSMMDVRSRELGKIIIGKDAKGVNKHDWDSRVIDRISKLQPNEIGYQKVRSLTMNGRQQQFRTEETILVVDLDKPILPKSTVTFNMEFDAQVPVQIRRSGRNNKEGVDYSMAQWYPKMAEYDNQGWHPTPYVAREFYGIWGDFDVKITIDKKYVLAATGYLQNPQQIGYGYETKGTKVTRPAGNTLTWHFNAPNVHDFVWAADPEYKHITRPVDGFTAHFFYLENDTTKNTWPQLASMIPAAYEYIKKHYGAYPYKQYSFIQGGDGGMEYPMATLIMGNGKMDGLYGVAIHEWMHSWYQGMLATNESMYPWMDEGFTTFAEDNTIGYTVDSLAGKWPHAPSYRNYFALVRSGFEEPISTHADHYNTNYAYSISSYSKGAIFLEQLGYVIGAANRDAGLLRYYQEWRFKHPNANDFIRVMEKQSGIQLDWYLEYMRNTTKHIDYALDSVYDAGGGKTVISIRKVGEFPMPIDLEVEAKDGRKEMHYIPLTIMFGNKPAEDAKGKRIVHDGWRWTHPTYSFTVDVPFNQLKRIEIDPSMRMADIDRNNNKAVAP</sequence>
<evidence type="ECO:0000259" key="4">
    <source>
        <dbReference type="Pfam" id="PF01433"/>
    </source>
</evidence>
<feature type="signal peptide" evidence="3">
    <location>
        <begin position="1"/>
        <end position="20"/>
    </location>
</feature>
<proteinExistence type="predicted"/>
<dbReference type="InterPro" id="IPR034015">
    <property type="entry name" value="M1_LTA4H"/>
</dbReference>
<dbReference type="GO" id="GO:0008237">
    <property type="term" value="F:metallopeptidase activity"/>
    <property type="evidence" value="ECO:0007669"/>
    <property type="project" value="InterPro"/>
</dbReference>
<dbReference type="InterPro" id="IPR014782">
    <property type="entry name" value="Peptidase_M1_dom"/>
</dbReference>
<feature type="active site" description="Proton donor" evidence="1">
    <location>
        <position position="449"/>
    </location>
</feature>
<gene>
    <name evidence="5" type="ORF">EG028_22495</name>
</gene>
<feature type="binding site" evidence="2">
    <location>
        <position position="365"/>
    </location>
    <ligand>
        <name>Zn(2+)</name>
        <dbReference type="ChEBI" id="CHEBI:29105"/>
        <note>catalytic</note>
    </ligand>
</feature>
<feature type="domain" description="Peptidase M1 membrane alanine aminopeptidase" evidence="4">
    <location>
        <begin position="360"/>
        <end position="503"/>
    </location>
</feature>
<evidence type="ECO:0000313" key="5">
    <source>
        <dbReference type="EMBL" id="RPD38921.1"/>
    </source>
</evidence>
<evidence type="ECO:0000313" key="6">
    <source>
        <dbReference type="Proteomes" id="UP000279089"/>
    </source>
</evidence>
<dbReference type="RefSeq" id="WP_120518530.1">
    <property type="nucleotide sequence ID" value="NZ_QXZY01000013.1"/>
</dbReference>
<dbReference type="Pfam" id="PF01433">
    <property type="entry name" value="Peptidase_M1"/>
    <property type="match status" value="1"/>
</dbReference>
<dbReference type="Gene3D" id="1.10.390.10">
    <property type="entry name" value="Neutral Protease Domain 2"/>
    <property type="match status" value="1"/>
</dbReference>
<keyword evidence="3" id="KW-0732">Signal</keyword>
<keyword evidence="6" id="KW-1185">Reference proteome</keyword>
<comment type="caution">
    <text evidence="5">The sequence shown here is derived from an EMBL/GenBank/DDBJ whole genome shotgun (WGS) entry which is preliminary data.</text>
</comment>
<dbReference type="SUPFAM" id="SSF55486">
    <property type="entry name" value="Metalloproteases ('zincins'), catalytic domain"/>
    <property type="match status" value="1"/>
</dbReference>
<dbReference type="PANTHER" id="PTHR45726:SF3">
    <property type="entry name" value="LEUKOTRIENE A-4 HYDROLASE"/>
    <property type="match status" value="1"/>
</dbReference>
<accession>A0A3N4M6M1</accession>
<protein>
    <submittedName>
        <fullName evidence="5">M1 family peptidase</fullName>
    </submittedName>
</protein>
<feature type="chain" id="PRO_5018226000" evidence="3">
    <location>
        <begin position="21"/>
        <end position="626"/>
    </location>
</feature>
<reference evidence="6" key="1">
    <citation type="submission" date="2018-11" db="EMBL/GenBank/DDBJ databases">
        <title>Chitinophaga lutea sp.nov., isolate from arsenic contaminated soil.</title>
        <authorList>
            <person name="Zong Y."/>
        </authorList>
    </citation>
    <scope>NUCLEOTIDE SEQUENCE [LARGE SCALE GENOMIC DNA]</scope>
    <source>
        <strain evidence="6">YLT18</strain>
    </source>
</reference>
<dbReference type="EMBL" id="RMBX01000013">
    <property type="protein sequence ID" value="RPD38921.1"/>
    <property type="molecule type" value="Genomic_DNA"/>
</dbReference>
<name>A0A3N4M6M1_9BACT</name>
<organism evidence="5 6">
    <name type="scientific">Chitinophaga barathri</name>
    <dbReference type="NCBI Taxonomy" id="1647451"/>
    <lineage>
        <taxon>Bacteria</taxon>
        <taxon>Pseudomonadati</taxon>
        <taxon>Bacteroidota</taxon>
        <taxon>Chitinophagia</taxon>
        <taxon>Chitinophagales</taxon>
        <taxon>Chitinophagaceae</taxon>
        <taxon>Chitinophaga</taxon>
    </lineage>
</organism>
<dbReference type="AlphaFoldDB" id="A0A3N4M6M1"/>
<feature type="binding site" evidence="2">
    <location>
        <position position="369"/>
    </location>
    <ligand>
        <name>Zn(2+)</name>
        <dbReference type="ChEBI" id="CHEBI:29105"/>
        <note>catalytic</note>
    </ligand>
</feature>
<dbReference type="InterPro" id="IPR027268">
    <property type="entry name" value="Peptidase_M4/M1_CTD_sf"/>
</dbReference>
<dbReference type="OrthoDB" id="9814383at2"/>
<keyword evidence="2" id="KW-0479">Metal-binding</keyword>
<evidence type="ECO:0000256" key="1">
    <source>
        <dbReference type="PIRSR" id="PIRSR634015-1"/>
    </source>
</evidence>
<evidence type="ECO:0000256" key="3">
    <source>
        <dbReference type="SAM" id="SignalP"/>
    </source>
</evidence>
<feature type="active site" description="Proton acceptor" evidence="1">
    <location>
        <position position="366"/>
    </location>
</feature>
<evidence type="ECO:0000256" key="2">
    <source>
        <dbReference type="PIRSR" id="PIRSR634015-3"/>
    </source>
</evidence>
<dbReference type="CDD" id="cd09604">
    <property type="entry name" value="M1_APN_like"/>
    <property type="match status" value="1"/>
</dbReference>
<dbReference type="Proteomes" id="UP000279089">
    <property type="component" value="Unassembled WGS sequence"/>
</dbReference>
<feature type="binding site" evidence="2">
    <location>
        <position position="388"/>
    </location>
    <ligand>
        <name>Zn(2+)</name>
        <dbReference type="ChEBI" id="CHEBI:29105"/>
        <note>catalytic</note>
    </ligand>
</feature>
<dbReference type="GO" id="GO:0008270">
    <property type="term" value="F:zinc ion binding"/>
    <property type="evidence" value="ECO:0007669"/>
    <property type="project" value="InterPro"/>
</dbReference>
<comment type="cofactor">
    <cofactor evidence="2">
        <name>Zn(2+)</name>
        <dbReference type="ChEBI" id="CHEBI:29105"/>
    </cofactor>
    <text evidence="2">Binds 1 zinc ion per subunit.</text>
</comment>
<dbReference type="PANTHER" id="PTHR45726">
    <property type="entry name" value="LEUKOTRIENE A-4 HYDROLASE"/>
    <property type="match status" value="1"/>
</dbReference>
<keyword evidence="2" id="KW-0862">Zinc</keyword>